<keyword evidence="1" id="KW-0813">Transport</keyword>
<dbReference type="Proteomes" id="UP000002487">
    <property type="component" value="Chromosome"/>
</dbReference>
<dbReference type="GO" id="GO:0042626">
    <property type="term" value="F:ATPase-coupled transmembrane transporter activity"/>
    <property type="evidence" value="ECO:0000318"/>
    <property type="project" value="GO_Central"/>
</dbReference>
<evidence type="ECO:0000313" key="3">
    <source>
        <dbReference type="Proteomes" id="UP000002487"/>
    </source>
</evidence>
<dbReference type="HOGENOM" id="CLU_1615293_0_0_2"/>
<dbReference type="Gene3D" id="3.40.50.300">
    <property type="entry name" value="P-loop containing nucleotide triphosphate hydrolases"/>
    <property type="match status" value="1"/>
</dbReference>
<organism evidence="2 3">
    <name type="scientific">Methanosarcina acetivorans (strain ATCC 35395 / DSM 2834 / JCM 12185 / C2A)</name>
    <dbReference type="NCBI Taxonomy" id="188937"/>
    <lineage>
        <taxon>Archaea</taxon>
        <taxon>Methanobacteriati</taxon>
        <taxon>Methanobacteriota</taxon>
        <taxon>Stenosarchaea group</taxon>
        <taxon>Methanomicrobia</taxon>
        <taxon>Methanosarcinales</taxon>
        <taxon>Methanosarcinaceae</taxon>
        <taxon>Methanosarcina</taxon>
    </lineage>
</organism>
<dbReference type="PhylomeDB" id="Q8TM88"/>
<evidence type="ECO:0000256" key="1">
    <source>
        <dbReference type="ARBA" id="ARBA00022448"/>
    </source>
</evidence>
<dbReference type="PANTHER" id="PTHR42734">
    <property type="entry name" value="METAL TRANSPORT SYSTEM ATP-BINDING PROTEIN TM_0124-RELATED"/>
    <property type="match status" value="1"/>
</dbReference>
<reference evidence="2 3" key="1">
    <citation type="journal article" date="2002" name="Genome Res.">
        <title>The genome of Methanosarcina acetivorans reveals extensive metabolic and physiological diversity.</title>
        <authorList>
            <person name="Galagan J.E."/>
            <person name="Nusbaum C."/>
            <person name="Roy A."/>
            <person name="Endrizzi M.G."/>
            <person name="Macdonald P."/>
            <person name="FitzHugh W."/>
            <person name="Calvo S."/>
            <person name="Engels R."/>
            <person name="Smirnov S."/>
            <person name="Atnoor D."/>
            <person name="Brown A."/>
            <person name="Allen N."/>
            <person name="Naylor J."/>
            <person name="Stange-Thomann N."/>
            <person name="DeArellano K."/>
            <person name="Johnson R."/>
            <person name="Linton L."/>
            <person name="McEwan P."/>
            <person name="McKernan K."/>
            <person name="Talamas J."/>
            <person name="Tirrell A."/>
            <person name="Ye W."/>
            <person name="Zimmer A."/>
            <person name="Barber R.D."/>
            <person name="Cann I."/>
            <person name="Graham D.E."/>
            <person name="Grahame D.A."/>
            <person name="Guss A."/>
            <person name="Hedderich R."/>
            <person name="Ingram-Smith C."/>
            <person name="Kuettner C.H."/>
            <person name="Krzycki J.A."/>
            <person name="Leigh J.A."/>
            <person name="Li W."/>
            <person name="Liu J."/>
            <person name="Mukhopadhyay B."/>
            <person name="Reeve J.N."/>
            <person name="Smith K."/>
            <person name="Springer T.A."/>
            <person name="Umayam L.A."/>
            <person name="White O."/>
            <person name="White R.H."/>
            <person name="de Macario E.C."/>
            <person name="Ferry J.G."/>
            <person name="Jarrell K.F."/>
            <person name="Jing H."/>
            <person name="Macario A.J.L."/>
            <person name="Paulsen I."/>
            <person name="Pritchett M."/>
            <person name="Sowers K.R."/>
            <person name="Swanson R.V."/>
            <person name="Zinder S.H."/>
            <person name="Lander E."/>
            <person name="Metcalf W.W."/>
            <person name="Birren B."/>
        </authorList>
    </citation>
    <scope>NUCLEOTIDE SEQUENCE [LARGE SCALE GENOMIC DNA]</scope>
    <source>
        <strain evidence="3">ATCC 35395 / DSM 2834 / JCM 12185 / C2A</strain>
    </source>
</reference>
<dbReference type="SUPFAM" id="SSF52540">
    <property type="entry name" value="P-loop containing nucleoside triphosphate hydrolases"/>
    <property type="match status" value="1"/>
</dbReference>
<dbReference type="EMBL" id="AE010299">
    <property type="protein sequence ID" value="AAM06156.1"/>
    <property type="molecule type" value="Genomic_DNA"/>
</dbReference>
<evidence type="ECO:0000313" key="2">
    <source>
        <dbReference type="EMBL" id="AAM06156.1"/>
    </source>
</evidence>
<protein>
    <submittedName>
        <fullName evidence="2">Uncharacterized protein</fullName>
    </submittedName>
</protein>
<accession>Q8TM88</accession>
<dbReference type="InterPro" id="IPR050153">
    <property type="entry name" value="Metal_Ion_Import_ABC"/>
</dbReference>
<dbReference type="GO" id="GO:0043190">
    <property type="term" value="C:ATP-binding cassette (ABC) transporter complex"/>
    <property type="evidence" value="ECO:0000318"/>
    <property type="project" value="GO_Central"/>
</dbReference>
<dbReference type="STRING" id="188937.MA_2778"/>
<dbReference type="KEGG" id="mac:MA_2778"/>
<dbReference type="AlphaFoldDB" id="Q8TM88"/>
<dbReference type="PANTHER" id="PTHR42734:SF19">
    <property type="entry name" value="IRON COMPOUNDS ABC TRANSPORTER, ATP-BINDING PROTEIN"/>
    <property type="match status" value="1"/>
</dbReference>
<dbReference type="EnsemblBacteria" id="AAM06156">
    <property type="protein sequence ID" value="AAM06156"/>
    <property type="gene ID" value="MA_2778"/>
</dbReference>
<gene>
    <name evidence="2" type="ordered locus">MA_2778</name>
</gene>
<proteinExistence type="predicted"/>
<dbReference type="InParanoid" id="Q8TM88"/>
<dbReference type="InterPro" id="IPR027417">
    <property type="entry name" value="P-loop_NTPase"/>
</dbReference>
<sequence length="164" mass="18215">MVLGITLIFIASVAVMTGNYYIATNDVIHTITKHLTFGDISAIPSLHNMRNVVEDGRTVIACSHDPNHVAWFCDRVVVVGNCGVIADGSPVETINERTLDLIYQNTCAVQTAGGIRIVMPADLQTRKAGKMQENSYNQHAFDQYVEQNAIRRIDYDIGYDKLEQ</sequence>
<name>Q8TM88_METAC</name>
<keyword evidence="3" id="KW-1185">Reference proteome</keyword>